<accession>A0A4P2PYC3</accession>
<reference evidence="2 3" key="1">
    <citation type="submission" date="2015-09" db="EMBL/GenBank/DDBJ databases">
        <title>Sorangium comparison.</title>
        <authorList>
            <person name="Zaburannyi N."/>
            <person name="Bunk B."/>
            <person name="Overmann J."/>
            <person name="Mueller R."/>
        </authorList>
    </citation>
    <scope>NUCLEOTIDE SEQUENCE [LARGE SCALE GENOMIC DNA]</scope>
    <source>
        <strain evidence="2 3">So ceGT47</strain>
    </source>
</reference>
<dbReference type="AlphaFoldDB" id="A0A4P2PYC3"/>
<gene>
    <name evidence="2" type="ORF">SOCEGT47_021680</name>
</gene>
<sequence length="67" mass="7449">MRSSRPPRRERLQVAGGGTLAPGRWRNARTQRTDLDPITLRGELGTAPRVPRLALQGALRFLTKETA</sequence>
<evidence type="ECO:0000313" key="2">
    <source>
        <dbReference type="EMBL" id="AUX21681.1"/>
    </source>
</evidence>
<protein>
    <submittedName>
        <fullName evidence="2">Uncharacterized protein</fullName>
    </submittedName>
</protein>
<evidence type="ECO:0000313" key="3">
    <source>
        <dbReference type="Proteomes" id="UP000295781"/>
    </source>
</evidence>
<feature type="region of interest" description="Disordered" evidence="1">
    <location>
        <begin position="1"/>
        <end position="24"/>
    </location>
</feature>
<organism evidence="2 3">
    <name type="scientific">Sorangium cellulosum</name>
    <name type="common">Polyangium cellulosum</name>
    <dbReference type="NCBI Taxonomy" id="56"/>
    <lineage>
        <taxon>Bacteria</taxon>
        <taxon>Pseudomonadati</taxon>
        <taxon>Myxococcota</taxon>
        <taxon>Polyangia</taxon>
        <taxon>Polyangiales</taxon>
        <taxon>Polyangiaceae</taxon>
        <taxon>Sorangium</taxon>
    </lineage>
</organism>
<name>A0A4P2PYC3_SORCE</name>
<evidence type="ECO:0000256" key="1">
    <source>
        <dbReference type="SAM" id="MobiDB-lite"/>
    </source>
</evidence>
<dbReference type="EMBL" id="CP012670">
    <property type="protein sequence ID" value="AUX21681.1"/>
    <property type="molecule type" value="Genomic_DNA"/>
</dbReference>
<proteinExistence type="predicted"/>
<dbReference type="Proteomes" id="UP000295781">
    <property type="component" value="Chromosome"/>
</dbReference>